<protein>
    <submittedName>
        <fullName evidence="2">MarR family</fullName>
    </submittedName>
</protein>
<dbReference type="SMART" id="SM00347">
    <property type="entry name" value="HTH_MARR"/>
    <property type="match status" value="1"/>
</dbReference>
<feature type="domain" description="HTH marR-type" evidence="1">
    <location>
        <begin position="1"/>
        <end position="140"/>
    </location>
</feature>
<accession>A0A157ND73</accession>
<dbReference type="GeneID" id="56590311"/>
<dbReference type="GO" id="GO:0003700">
    <property type="term" value="F:DNA-binding transcription factor activity"/>
    <property type="evidence" value="ECO:0007669"/>
    <property type="project" value="InterPro"/>
</dbReference>
<dbReference type="PANTHER" id="PTHR33164">
    <property type="entry name" value="TRANSCRIPTIONAL REGULATOR, MARR FAMILY"/>
    <property type="match status" value="1"/>
</dbReference>
<reference evidence="2 3" key="1">
    <citation type="submission" date="2016-04" db="EMBL/GenBank/DDBJ databases">
        <authorList>
            <consortium name="Pathogen Informatics"/>
        </authorList>
    </citation>
    <scope>NUCLEOTIDE SEQUENCE [LARGE SCALE GENOMIC DNA]</scope>
    <source>
        <strain evidence="2 3">H044680328</strain>
    </source>
</reference>
<dbReference type="SUPFAM" id="SSF46785">
    <property type="entry name" value="Winged helix' DNA-binding domain"/>
    <property type="match status" value="1"/>
</dbReference>
<dbReference type="PATRIC" id="fig|123899.6.peg.2418"/>
<dbReference type="RefSeq" id="WP_063492013.1">
    <property type="nucleotide sequence ID" value="NZ_CP016340.1"/>
</dbReference>
<dbReference type="Proteomes" id="UP000076825">
    <property type="component" value="Chromosome 1"/>
</dbReference>
<dbReference type="KEGG" id="btrm:SAMEA390648702431"/>
<proteinExistence type="predicted"/>
<dbReference type="eggNOG" id="COG1846">
    <property type="taxonomic scope" value="Bacteria"/>
</dbReference>
<dbReference type="Gene3D" id="1.10.10.10">
    <property type="entry name" value="Winged helix-like DNA-binding domain superfamily/Winged helix DNA-binding domain"/>
    <property type="match status" value="1"/>
</dbReference>
<dbReference type="PROSITE" id="PS50995">
    <property type="entry name" value="HTH_MARR_2"/>
    <property type="match status" value="1"/>
</dbReference>
<dbReference type="AlphaFoldDB" id="A0A157ND73"/>
<dbReference type="InterPro" id="IPR000835">
    <property type="entry name" value="HTH_MarR-typ"/>
</dbReference>
<name>A0A157ND73_9BORD</name>
<dbReference type="PRINTS" id="PR00598">
    <property type="entry name" value="HTHMARR"/>
</dbReference>
<evidence type="ECO:0000313" key="3">
    <source>
        <dbReference type="Proteomes" id="UP000076825"/>
    </source>
</evidence>
<keyword evidence="3" id="KW-1185">Reference proteome</keyword>
<dbReference type="PANTHER" id="PTHR33164:SF43">
    <property type="entry name" value="HTH-TYPE TRANSCRIPTIONAL REPRESSOR YETL"/>
    <property type="match status" value="1"/>
</dbReference>
<dbReference type="InterPro" id="IPR036390">
    <property type="entry name" value="WH_DNA-bd_sf"/>
</dbReference>
<evidence type="ECO:0000259" key="1">
    <source>
        <dbReference type="PROSITE" id="PS50995"/>
    </source>
</evidence>
<dbReference type="InterPro" id="IPR039422">
    <property type="entry name" value="MarR/SlyA-like"/>
</dbReference>
<organism evidence="2 3">
    <name type="scientific">Bordetella trematum</name>
    <dbReference type="NCBI Taxonomy" id="123899"/>
    <lineage>
        <taxon>Bacteria</taxon>
        <taxon>Pseudomonadati</taxon>
        <taxon>Pseudomonadota</taxon>
        <taxon>Betaproteobacteria</taxon>
        <taxon>Burkholderiales</taxon>
        <taxon>Alcaligenaceae</taxon>
        <taxon>Bordetella</taxon>
    </lineage>
</organism>
<dbReference type="STRING" id="123899.SAMEA3906487_02431"/>
<gene>
    <name evidence="2" type="ORF">SAMEA3906487_02431</name>
</gene>
<dbReference type="InterPro" id="IPR036388">
    <property type="entry name" value="WH-like_DNA-bd_sf"/>
</dbReference>
<sequence>MAADAGVTAARAWASLRRFVIETHNPRKALSRALGITYFKIKILLYLERHPQASASALVQQFASDKTYISLILRDLEADGSLLRSADPRDRRCKRITLTEQGRARARQAAGLLEQPPAGLARLSPEELATLQRLLDKAGADG</sequence>
<evidence type="ECO:0000313" key="2">
    <source>
        <dbReference type="EMBL" id="SAI70756.1"/>
    </source>
</evidence>
<dbReference type="Pfam" id="PF01047">
    <property type="entry name" value="MarR"/>
    <property type="match status" value="1"/>
</dbReference>
<dbReference type="GO" id="GO:0006950">
    <property type="term" value="P:response to stress"/>
    <property type="evidence" value="ECO:0007669"/>
    <property type="project" value="TreeGrafter"/>
</dbReference>
<dbReference type="EMBL" id="LT546645">
    <property type="protein sequence ID" value="SAI70756.1"/>
    <property type="molecule type" value="Genomic_DNA"/>
</dbReference>